<dbReference type="AlphaFoldDB" id="A0A5B1CRG3"/>
<protein>
    <submittedName>
        <fullName evidence="1">Uncharacterized protein</fullName>
    </submittedName>
</protein>
<comment type="caution">
    <text evidence="1">The sequence shown here is derived from an EMBL/GenBank/DDBJ whole genome shotgun (WGS) entry which is preliminary data.</text>
</comment>
<keyword evidence="2" id="KW-1185">Reference proteome</keyword>
<reference evidence="1 2" key="1">
    <citation type="submission" date="2019-08" db="EMBL/GenBank/DDBJ databases">
        <title>Deep-cultivation of Planctomycetes and their phenomic and genomic characterization uncovers novel biology.</title>
        <authorList>
            <person name="Wiegand S."/>
            <person name="Jogler M."/>
            <person name="Boedeker C."/>
            <person name="Pinto D."/>
            <person name="Vollmers J."/>
            <person name="Rivas-Marin E."/>
            <person name="Kohn T."/>
            <person name="Peeters S.H."/>
            <person name="Heuer A."/>
            <person name="Rast P."/>
            <person name="Oberbeckmann S."/>
            <person name="Bunk B."/>
            <person name="Jeske O."/>
            <person name="Meyerdierks A."/>
            <person name="Storesund J.E."/>
            <person name="Kallscheuer N."/>
            <person name="Luecker S."/>
            <person name="Lage O.M."/>
            <person name="Pohl T."/>
            <person name="Merkel B.J."/>
            <person name="Hornburger P."/>
            <person name="Mueller R.-W."/>
            <person name="Bruemmer F."/>
            <person name="Labrenz M."/>
            <person name="Spormann A.M."/>
            <person name="Op Den Camp H."/>
            <person name="Overmann J."/>
            <person name="Amann R."/>
            <person name="Jetten M.S.M."/>
            <person name="Mascher T."/>
            <person name="Medema M.H."/>
            <person name="Devos D.P."/>
            <person name="Kaster A.-K."/>
            <person name="Ovreas L."/>
            <person name="Rohde M."/>
            <person name="Galperin M.Y."/>
            <person name="Jogler C."/>
        </authorList>
    </citation>
    <scope>NUCLEOTIDE SEQUENCE [LARGE SCALE GENOMIC DNA]</scope>
    <source>
        <strain evidence="1 2">LF1</strain>
    </source>
</reference>
<evidence type="ECO:0000313" key="1">
    <source>
        <dbReference type="EMBL" id="KAA1262459.1"/>
    </source>
</evidence>
<dbReference type="Proteomes" id="UP000322699">
    <property type="component" value="Unassembled WGS sequence"/>
</dbReference>
<dbReference type="EMBL" id="VRLW01000001">
    <property type="protein sequence ID" value="KAA1262459.1"/>
    <property type="molecule type" value="Genomic_DNA"/>
</dbReference>
<accession>A0A5B1CRG3</accession>
<evidence type="ECO:0000313" key="2">
    <source>
        <dbReference type="Proteomes" id="UP000322699"/>
    </source>
</evidence>
<gene>
    <name evidence="1" type="ORF">LF1_50230</name>
</gene>
<organism evidence="1 2">
    <name type="scientific">Rubripirellula obstinata</name>
    <dbReference type="NCBI Taxonomy" id="406547"/>
    <lineage>
        <taxon>Bacteria</taxon>
        <taxon>Pseudomonadati</taxon>
        <taxon>Planctomycetota</taxon>
        <taxon>Planctomycetia</taxon>
        <taxon>Pirellulales</taxon>
        <taxon>Pirellulaceae</taxon>
        <taxon>Rubripirellula</taxon>
    </lineage>
</organism>
<name>A0A5B1CRG3_9BACT</name>
<proteinExistence type="predicted"/>
<sequence>MDDRKPFPSLRNGHKLTSMFGRICRIMTRQAKAMKYAYNCLTAWASPRASCWPHNARGDAWAAKSLGLTCIYLV</sequence>